<dbReference type="EMBL" id="BRXU01000019">
    <property type="protein sequence ID" value="GLC57663.1"/>
    <property type="molecule type" value="Genomic_DNA"/>
</dbReference>
<dbReference type="InterPro" id="IPR009291">
    <property type="entry name" value="Vps62"/>
</dbReference>
<proteinExistence type="predicted"/>
<evidence type="ECO:0000256" key="1">
    <source>
        <dbReference type="SAM" id="MobiDB-lite"/>
    </source>
</evidence>
<feature type="compositionally biased region" description="Basic and acidic residues" evidence="1">
    <location>
        <begin position="533"/>
        <end position="543"/>
    </location>
</feature>
<protein>
    <submittedName>
        <fullName evidence="2">Uncharacterized protein</fullName>
    </submittedName>
</protein>
<name>A0A9W6BT93_9CHLO</name>
<dbReference type="PANTHER" id="PTHR48174:SF5">
    <property type="entry name" value="VACUOLAR PROTEIN SORTING-ASSOCIATED PROTEIN 62"/>
    <property type="match status" value="1"/>
</dbReference>
<feature type="compositionally biased region" description="Low complexity" evidence="1">
    <location>
        <begin position="304"/>
        <end position="315"/>
    </location>
</feature>
<dbReference type="Proteomes" id="UP001165080">
    <property type="component" value="Unassembled WGS sequence"/>
</dbReference>
<feature type="region of interest" description="Disordered" evidence="1">
    <location>
        <begin position="304"/>
        <end position="363"/>
    </location>
</feature>
<dbReference type="PANTHER" id="PTHR48174">
    <property type="entry name" value="DUF946 FAMILY PROTEIN"/>
    <property type="match status" value="1"/>
</dbReference>
<gene>
    <name evidence="2" type="primary">PLEST002636</name>
    <name evidence="2" type="ORF">PLESTB_001251300</name>
</gene>
<organism evidence="2 3">
    <name type="scientific">Pleodorina starrii</name>
    <dbReference type="NCBI Taxonomy" id="330485"/>
    <lineage>
        <taxon>Eukaryota</taxon>
        <taxon>Viridiplantae</taxon>
        <taxon>Chlorophyta</taxon>
        <taxon>core chlorophytes</taxon>
        <taxon>Chlorophyceae</taxon>
        <taxon>CS clade</taxon>
        <taxon>Chlamydomonadales</taxon>
        <taxon>Volvocaceae</taxon>
        <taxon>Pleodorina</taxon>
    </lineage>
</organism>
<feature type="region of interest" description="Disordered" evidence="1">
    <location>
        <begin position="515"/>
        <end position="550"/>
    </location>
</feature>
<reference evidence="2 3" key="1">
    <citation type="journal article" date="2023" name="Commun. Biol.">
        <title>Reorganization of the ancestral sex-determining regions during the evolution of trioecy in Pleodorina starrii.</title>
        <authorList>
            <person name="Takahashi K."/>
            <person name="Suzuki S."/>
            <person name="Kawai-Toyooka H."/>
            <person name="Yamamoto K."/>
            <person name="Hamaji T."/>
            <person name="Ootsuki R."/>
            <person name="Yamaguchi H."/>
            <person name="Kawachi M."/>
            <person name="Higashiyama T."/>
            <person name="Nozaki H."/>
        </authorList>
    </citation>
    <scope>NUCLEOTIDE SEQUENCE [LARGE SCALE GENOMIC DNA]</scope>
    <source>
        <strain evidence="2 3">NIES-4479</strain>
    </source>
</reference>
<accession>A0A9W6BT93</accession>
<keyword evidence="3" id="KW-1185">Reference proteome</keyword>
<dbReference type="Pfam" id="PF06101">
    <property type="entry name" value="Vps62"/>
    <property type="match status" value="1"/>
</dbReference>
<feature type="region of interest" description="Disordered" evidence="1">
    <location>
        <begin position="459"/>
        <end position="478"/>
    </location>
</feature>
<evidence type="ECO:0000313" key="2">
    <source>
        <dbReference type="EMBL" id="GLC57663.1"/>
    </source>
</evidence>
<comment type="caution">
    <text evidence="2">The sequence shown here is derived from an EMBL/GenBank/DDBJ whole genome shotgun (WGS) entry which is preliminary data.</text>
</comment>
<dbReference type="AlphaFoldDB" id="A0A9W6BT93"/>
<evidence type="ECO:0000313" key="3">
    <source>
        <dbReference type="Proteomes" id="UP001165080"/>
    </source>
</evidence>
<feature type="region of interest" description="Disordered" evidence="1">
    <location>
        <begin position="425"/>
        <end position="449"/>
    </location>
</feature>
<sequence>MSNIVAPALSDDILAAYCPVLHLHHHDAYRPVSVEWFIERAQLNYYNGGVTGAAELHELDQVPGGVVKLIPAGQVTQDKLLEAQASCPHPSNLSLTVGPEHYGGVNCDQLDEVPIYAHAKLVVDDYGAPEAYEINYITYYAFNGAYHLPANVPLFRTGHHVGDWEHLTVRLDAASLELQGVWYNAHRNIEGEWCPAEAVPRTPCGRIVGYVAINGHGIYPHCGTIPRLFFVANDRTSRRGPVWNPARLVRLCGLAHGSGCAVVPSRGCSLPCRPPQPGCLAPAVAALPTAAAAIAATAAATKPAATTAGGPAVKPSGRVERPGAGSDEQSECGGSAPAAQISADGALEPPPASAPDSIAMSPGRQTPVACCGGDCCDEAGAAPAASGSATAGGDASGAGVSVNVAEEAEGESECTPGKRSDVMARTSAGAQRSSDSPAPPAAPSAASAPVAAALAPAEAPLAPSPSPGRPVAPASASSSSCSSAAAARAVAVADPDTPTAATSAAAVAPSLGCGSEARPLGDTGGGEVNSGRPVDEGPHRERAPCGQYPLPKVVHDTSPWQRYRGFWGSVVSATEQGWFQGAEPPVSRGSLRRLFLPFARGVERLEPAKTATTSALRKLVARMVG</sequence>